<proteinExistence type="predicted"/>
<evidence type="ECO:0000313" key="1">
    <source>
        <dbReference type="EMBL" id="SVD60464.1"/>
    </source>
</evidence>
<dbReference type="AlphaFoldDB" id="A0A382WPI2"/>
<organism evidence="1">
    <name type="scientific">marine metagenome</name>
    <dbReference type="NCBI Taxonomy" id="408172"/>
    <lineage>
        <taxon>unclassified sequences</taxon>
        <taxon>metagenomes</taxon>
        <taxon>ecological metagenomes</taxon>
    </lineage>
</organism>
<reference evidence="1" key="1">
    <citation type="submission" date="2018-05" db="EMBL/GenBank/DDBJ databases">
        <authorList>
            <person name="Lanie J.A."/>
            <person name="Ng W.-L."/>
            <person name="Kazmierczak K.M."/>
            <person name="Andrzejewski T.M."/>
            <person name="Davidsen T.M."/>
            <person name="Wayne K.J."/>
            <person name="Tettelin H."/>
            <person name="Glass J.I."/>
            <person name="Rusch D."/>
            <person name="Podicherti R."/>
            <person name="Tsui H.-C.T."/>
            <person name="Winkler M.E."/>
        </authorList>
    </citation>
    <scope>NUCLEOTIDE SEQUENCE</scope>
</reference>
<name>A0A382WPI2_9ZZZZ</name>
<gene>
    <name evidence="1" type="ORF">METZ01_LOCUS413318</name>
</gene>
<dbReference type="EMBL" id="UINC01161335">
    <property type="protein sequence ID" value="SVD60464.1"/>
    <property type="molecule type" value="Genomic_DNA"/>
</dbReference>
<protein>
    <submittedName>
        <fullName evidence="1">Uncharacterized protein</fullName>
    </submittedName>
</protein>
<accession>A0A382WPI2</accession>
<sequence>MMTYTCDFKGCDSPVRDHRKIYICRQNPQHIYFRFHVCENHQFQLENYVNDNLRKDETDNDKPF</sequence>